<reference evidence="4 5" key="1">
    <citation type="submission" date="2023-07" db="EMBL/GenBank/DDBJ databases">
        <title>Genomic Encyclopedia of Type Strains, Phase IV (KMG-IV): sequencing the most valuable type-strain genomes for metagenomic binning, comparative biology and taxonomic classification.</title>
        <authorList>
            <person name="Goeker M."/>
        </authorList>
    </citation>
    <scope>NUCLEOTIDE SEQUENCE [LARGE SCALE GENOMIC DNA]</scope>
    <source>
        <strain evidence="4 5">DSM 15561</strain>
    </source>
</reference>
<dbReference type="SUPFAM" id="SSF52540">
    <property type="entry name" value="P-loop containing nucleoside triphosphate hydrolases"/>
    <property type="match status" value="2"/>
</dbReference>
<keyword evidence="1" id="KW-0378">Hydrolase</keyword>
<dbReference type="InterPro" id="IPR014001">
    <property type="entry name" value="Helicase_ATP-bd"/>
</dbReference>
<feature type="domain" description="Helicase C-terminal" evidence="3">
    <location>
        <begin position="834"/>
        <end position="992"/>
    </location>
</feature>
<dbReference type="Proteomes" id="UP001235094">
    <property type="component" value="Unassembled WGS sequence"/>
</dbReference>
<evidence type="ECO:0000259" key="2">
    <source>
        <dbReference type="PROSITE" id="PS51192"/>
    </source>
</evidence>
<dbReference type="EMBL" id="JAUSVR010000001">
    <property type="protein sequence ID" value="MDQ0509571.1"/>
    <property type="molecule type" value="Genomic_DNA"/>
</dbReference>
<dbReference type="SMART" id="SM00490">
    <property type="entry name" value="HELICc"/>
    <property type="match status" value="1"/>
</dbReference>
<dbReference type="CDD" id="cd18793">
    <property type="entry name" value="SF2_C_SNF"/>
    <property type="match status" value="1"/>
</dbReference>
<dbReference type="PANTHER" id="PTHR10799">
    <property type="entry name" value="SNF2/RAD54 HELICASE FAMILY"/>
    <property type="match status" value="1"/>
</dbReference>
<accession>A0ABU0LLJ4</accession>
<gene>
    <name evidence="4" type="ORF">QOZ99_000448</name>
</gene>
<evidence type="ECO:0000313" key="4">
    <source>
        <dbReference type="EMBL" id="MDQ0509571.1"/>
    </source>
</evidence>
<dbReference type="PROSITE" id="PS51192">
    <property type="entry name" value="HELICASE_ATP_BIND_1"/>
    <property type="match status" value="1"/>
</dbReference>
<dbReference type="InterPro" id="IPR027417">
    <property type="entry name" value="P-loop_NTPase"/>
</dbReference>
<dbReference type="RefSeq" id="WP_306888251.1">
    <property type="nucleotide sequence ID" value="NZ_JAUSVR010000001.1"/>
</dbReference>
<evidence type="ECO:0000259" key="3">
    <source>
        <dbReference type="PROSITE" id="PS51194"/>
    </source>
</evidence>
<dbReference type="Pfam" id="PF00271">
    <property type="entry name" value="Helicase_C"/>
    <property type="match status" value="1"/>
</dbReference>
<dbReference type="InterPro" id="IPR049730">
    <property type="entry name" value="SNF2/RAD54-like_C"/>
</dbReference>
<protein>
    <recommendedName>
        <fullName evidence="6">DEAD/DEAH box helicase</fullName>
    </recommendedName>
</protein>
<dbReference type="InterPro" id="IPR000330">
    <property type="entry name" value="SNF2_N"/>
</dbReference>
<sequence>MKAAFRHEVRPEGVQITLERRRLLGSQILPLDGWSAAAGREGAAARYLLGRLEAGDGVAMDNGLLLTHAAIAALPASVAEAAGLPPLGTLSITLAFDGIMTDARARIRASWYDREDRSLRVNERHGALVRWGARWGRLSSPLHALVEAIDAYNDTQGQAAEPRIAAWAPVQAALKQVGGDEVRTQDRFLTSLTVYQAGAVALDVFETAHGPDFLPVVMGRETIASLEDDAGAPDGMDASEAAPVQRDLVADALLPPRLQERFARGIFAAEAHSRDAYVLDKNTYLVVDPSLKTALDLIRRKRAAPKAERLAFLKNPRAAISEALGDGQSGEAAPSLLVETWQYSDRVLGLGIWEPPPMPWLKNRAGQWLPEHFPLRIGTDIVELNQPLFQSLREDVVRACEENRPEVVVDDLRLRVEDVQEAFGQLGLDQFGNPPAVSGNEEAAPQDAALADATPADAAPGTADDAGDERLVIHQNLEGEEFSITYQPRAIAIEPRFPGQPLVVTPPKPHQIIGFDWLVACYRSGWPGALLADDMGLGKTFQALAFLAWVRRNRDALGLARGARNRPILIVAPTALLRNWAEEAERHLAPGALGTRVDAFGSSLRKLKMARDEHWSPDTALDVAHLRAADWVLTTYETLADNHRAFARVAFSVAIFDEAQKIKSPGAINTQSAKAMNADFVLGLTGTPIENRLADLWCIMDRVVPGYLGDLRAFTRTYEDGGEEELKRLKSQLDAPRNDQSPPVLLRRMKSEILEGLPARQIRRERVTMPAEQAEAYHQAVLGAQTGGLGQADMLRALHAFRSISLHPRGANDCDPLDRGSVDAWLAQSARLIYAVDVLQTIQSRGEKALVFIEDLAVQALFATAIATRFGLDRQPAIINGSIAGERRLEIVERFQSSSRPFDLLVLSPKAAGIGLTITAANHVLHLSRWWNPAVEDQCNDRCYRIGQHKPVTVHNPIAVHPDYGDASFDVRLDALLESKRKLSRDMLLPPVGDGDVSSLFGQTVREGPGA</sequence>
<dbReference type="InterPro" id="IPR038718">
    <property type="entry name" value="SNF2-like_sf"/>
</dbReference>
<dbReference type="Pfam" id="PF00176">
    <property type="entry name" value="SNF2-rel_dom"/>
    <property type="match status" value="1"/>
</dbReference>
<evidence type="ECO:0000256" key="1">
    <source>
        <dbReference type="ARBA" id="ARBA00022801"/>
    </source>
</evidence>
<dbReference type="Gene3D" id="3.40.50.10810">
    <property type="entry name" value="Tandem AAA-ATPase domain"/>
    <property type="match status" value="1"/>
</dbReference>
<dbReference type="PROSITE" id="PS51194">
    <property type="entry name" value="HELICASE_CTER"/>
    <property type="match status" value="1"/>
</dbReference>
<dbReference type="InterPro" id="IPR001650">
    <property type="entry name" value="Helicase_C-like"/>
</dbReference>
<feature type="domain" description="Helicase ATP-binding" evidence="2">
    <location>
        <begin position="520"/>
        <end position="706"/>
    </location>
</feature>
<evidence type="ECO:0008006" key="6">
    <source>
        <dbReference type="Google" id="ProtNLM"/>
    </source>
</evidence>
<comment type="caution">
    <text evidence="4">The sequence shown here is derived from an EMBL/GenBank/DDBJ whole genome shotgun (WGS) entry which is preliminary data.</text>
</comment>
<evidence type="ECO:0000313" key="5">
    <source>
        <dbReference type="Proteomes" id="UP001235094"/>
    </source>
</evidence>
<dbReference type="Gene3D" id="3.40.50.300">
    <property type="entry name" value="P-loop containing nucleotide triphosphate hydrolases"/>
    <property type="match status" value="1"/>
</dbReference>
<dbReference type="SMART" id="SM00487">
    <property type="entry name" value="DEXDc"/>
    <property type="match status" value="1"/>
</dbReference>
<organism evidence="4 5">
    <name type="scientific">Ancylobacter amanitiformis</name>
    <dbReference type="NCBI Taxonomy" id="217069"/>
    <lineage>
        <taxon>Bacteria</taxon>
        <taxon>Pseudomonadati</taxon>
        <taxon>Pseudomonadota</taxon>
        <taxon>Alphaproteobacteria</taxon>
        <taxon>Hyphomicrobiales</taxon>
        <taxon>Xanthobacteraceae</taxon>
        <taxon>Ancylobacter</taxon>
    </lineage>
</organism>
<keyword evidence="5" id="KW-1185">Reference proteome</keyword>
<name>A0ABU0LLJ4_9HYPH</name>
<proteinExistence type="predicted"/>